<dbReference type="Proteomes" id="UP000054928">
    <property type="component" value="Unassembled WGS sequence"/>
</dbReference>
<sequence>MILGIDQFSVHIVVMPRQFRRFKPALLTKFLHHLLLVHAVFSSVDFKQVQIDCQYNKETDQIDIISAFWYVR</sequence>
<dbReference type="GeneID" id="59052698"/>
<dbReference type="EMBL" id="CCYD01000810">
    <property type="protein sequence ID" value="CEG43881.1"/>
    <property type="molecule type" value="Genomic_DNA"/>
</dbReference>
<keyword evidence="2" id="KW-1185">Reference proteome</keyword>
<accession>A0A0P1ARK6</accession>
<dbReference type="AlphaFoldDB" id="A0A0P1ARK6"/>
<reference evidence="2" key="1">
    <citation type="submission" date="2014-09" db="EMBL/GenBank/DDBJ databases">
        <authorList>
            <person name="Sharma Rahul"/>
            <person name="Thines Marco"/>
        </authorList>
    </citation>
    <scope>NUCLEOTIDE SEQUENCE [LARGE SCALE GENOMIC DNA]</scope>
</reference>
<organism evidence="1 2">
    <name type="scientific">Plasmopara halstedii</name>
    <name type="common">Downy mildew of sunflower</name>
    <dbReference type="NCBI Taxonomy" id="4781"/>
    <lineage>
        <taxon>Eukaryota</taxon>
        <taxon>Sar</taxon>
        <taxon>Stramenopiles</taxon>
        <taxon>Oomycota</taxon>
        <taxon>Peronosporomycetes</taxon>
        <taxon>Peronosporales</taxon>
        <taxon>Peronosporaceae</taxon>
        <taxon>Plasmopara</taxon>
    </lineage>
</organism>
<dbReference type="RefSeq" id="XP_036263274.1">
    <property type="nucleotide sequence ID" value="XM_036407585.1"/>
</dbReference>
<name>A0A0P1ARK6_PLAHL</name>
<proteinExistence type="predicted"/>
<protein>
    <submittedName>
        <fullName evidence="1">Uncharacterized protein</fullName>
    </submittedName>
</protein>
<evidence type="ECO:0000313" key="1">
    <source>
        <dbReference type="EMBL" id="CEG43881.1"/>
    </source>
</evidence>
<evidence type="ECO:0000313" key="2">
    <source>
        <dbReference type="Proteomes" id="UP000054928"/>
    </source>
</evidence>